<dbReference type="EMBL" id="BK032823">
    <property type="protein sequence ID" value="DAF62207.1"/>
    <property type="molecule type" value="Genomic_DNA"/>
</dbReference>
<protein>
    <submittedName>
        <fullName evidence="2">TMPK protein</fullName>
    </submittedName>
</protein>
<dbReference type="Gene3D" id="3.40.50.300">
    <property type="entry name" value="P-loop containing nucleotide triphosphate hydrolases"/>
    <property type="match status" value="1"/>
</dbReference>
<proteinExistence type="predicted"/>
<dbReference type="InterPro" id="IPR027417">
    <property type="entry name" value="P-loop_NTPase"/>
</dbReference>
<evidence type="ECO:0000259" key="1">
    <source>
        <dbReference type="Pfam" id="PF02223"/>
    </source>
</evidence>
<accession>A0A8S5TGU7</accession>
<organism evidence="2">
    <name type="scientific">Myoviridae sp. ctIty1</name>
    <dbReference type="NCBI Taxonomy" id="2827673"/>
    <lineage>
        <taxon>Viruses</taxon>
        <taxon>Duplodnaviria</taxon>
        <taxon>Heunggongvirae</taxon>
        <taxon>Uroviricota</taxon>
        <taxon>Caudoviricetes</taxon>
    </lineage>
</organism>
<dbReference type="Pfam" id="PF02223">
    <property type="entry name" value="Thymidylate_kin"/>
    <property type="match status" value="1"/>
</dbReference>
<feature type="domain" description="Thymidylate kinase-like" evidence="1">
    <location>
        <begin position="15"/>
        <end position="122"/>
    </location>
</feature>
<reference evidence="2" key="1">
    <citation type="journal article" date="2021" name="Proc. Natl. Acad. Sci. U.S.A.">
        <title>A Catalog of Tens of Thousands of Viruses from Human Metagenomes Reveals Hidden Associations with Chronic Diseases.</title>
        <authorList>
            <person name="Tisza M.J."/>
            <person name="Buck C.B."/>
        </authorList>
    </citation>
    <scope>NUCLEOTIDE SEQUENCE</scope>
    <source>
        <strain evidence="2">CtIty1</strain>
    </source>
</reference>
<sequence>MFSNNNNRLGKLIVVEGTDGSGKTMTCKKFSDYINDHPEEFDGYTAMTLSLPYNDGSEIYKKIRELLTIENYPTDILQSLMILNMRDTFNNIIAPKLENEKIIIILDRWLLSTLVYNIMNKGNIFDSAIRHICLTQPINCTKSGYKDLGVPFRKLFLDIDEFSSYYCGLNVFPDKVYLLSPGIGMLRKHCIVRRKSDDDQEVNDKFENVMLSNSIYNSLFDYILGIDRKDRDDRYNLFDRAHFRSTYEKIFLMKYSASDNIPSMFEEEEFYSYVQDLLKRRVKNLIQG</sequence>
<dbReference type="SUPFAM" id="SSF52540">
    <property type="entry name" value="P-loop containing nucleoside triphosphate hydrolases"/>
    <property type="match status" value="1"/>
</dbReference>
<name>A0A8S5TGU7_9CAUD</name>
<dbReference type="InterPro" id="IPR039430">
    <property type="entry name" value="Thymidylate_kin-like_dom"/>
</dbReference>
<evidence type="ECO:0000313" key="2">
    <source>
        <dbReference type="EMBL" id="DAF62207.1"/>
    </source>
</evidence>